<feature type="active site" description="Nucleophile" evidence="8">
    <location>
        <position position="260"/>
    </location>
</feature>
<dbReference type="PANTHER" id="PTHR43750">
    <property type="entry name" value="UDP-GLUCOSE 6-DEHYDROGENASE TUAD"/>
    <property type="match status" value="1"/>
</dbReference>
<dbReference type="Proteomes" id="UP000248555">
    <property type="component" value="Unassembled WGS sequence"/>
</dbReference>
<dbReference type="InterPro" id="IPR028357">
    <property type="entry name" value="UDPglc_DH_bac"/>
</dbReference>
<sequence>MNICVIGAGYVGLTTAAVLAELGHEVNCIDKDKQKIEMLNNSEVPIYEPGLKEFIDKNYNHLTFTDSLDDYIKRASVVFICVGTPSSEDGSTDLSYIDSVIDELSSRINSYKTIVTKSTVPPGTNEWIYNQLLEKGVSPELFNIVSNPEFLREGSAIHDMFHADKIVVGLRSGDHRSLAVIQEVYTGINAPYVITSLNGAEMMKYAANAFLATKISFMNEIARICEAFQVDVNDVAKGIGLDPRIGPHFLQAGLGYGGSCFPKDVKSLERTALSKNIQPHILQAVQTVNETQIDIYLEKLKTLFPDFTHLKIAVLGIAFKPNTDDTRYSPAERFIRCLSQFDCEIHTYDPQAKLQNPLPANVIQKDSITSAIRDADCVIIATDWNEFKQLDWPEVRQLMKGTIIFDTRNCLDRNKIEQYGLHYVGVGRG</sequence>
<accession>A0A327Y3N3</accession>
<feature type="binding site" evidence="9">
    <location>
        <begin position="150"/>
        <end position="153"/>
    </location>
    <ligand>
        <name>substrate</name>
    </ligand>
</feature>
<feature type="binding site" evidence="10">
    <location>
        <position position="35"/>
    </location>
    <ligand>
        <name>NAD(+)</name>
        <dbReference type="ChEBI" id="CHEBI:57540"/>
    </ligand>
</feature>
<feature type="binding site" evidence="10">
    <location>
        <position position="30"/>
    </location>
    <ligand>
        <name>NAD(+)</name>
        <dbReference type="ChEBI" id="CHEBI:57540"/>
    </ligand>
</feature>
<dbReference type="InterPro" id="IPR001732">
    <property type="entry name" value="UDP-Glc/GDP-Man_DH_N"/>
</dbReference>
<dbReference type="AlphaFoldDB" id="A0A327Y3N3"/>
<feature type="binding site" evidence="10">
    <location>
        <position position="119"/>
    </location>
    <ligand>
        <name>NAD(+)</name>
        <dbReference type="ChEBI" id="CHEBI:57540"/>
    </ligand>
</feature>
<evidence type="ECO:0000256" key="1">
    <source>
        <dbReference type="ARBA" id="ARBA00004701"/>
    </source>
</evidence>
<name>A0A327Y3N3_9BACL</name>
<keyword evidence="4 7" id="KW-0560">Oxidoreductase</keyword>
<evidence type="ECO:0000259" key="11">
    <source>
        <dbReference type="SMART" id="SM00984"/>
    </source>
</evidence>
<feature type="binding site" evidence="10">
    <location>
        <position position="327"/>
    </location>
    <ligand>
        <name>NAD(+)</name>
        <dbReference type="ChEBI" id="CHEBI:57540"/>
    </ligand>
</feature>
<dbReference type="Pfam" id="PF00984">
    <property type="entry name" value="UDPG_MGDP_dh"/>
    <property type="match status" value="1"/>
</dbReference>
<dbReference type="UniPathway" id="UPA00038">
    <property type="reaction ID" value="UER00491"/>
</dbReference>
<feature type="binding site" evidence="9">
    <location>
        <position position="204"/>
    </location>
    <ligand>
        <name>substrate</name>
    </ligand>
</feature>
<dbReference type="Pfam" id="PF03721">
    <property type="entry name" value="UDPG_MGDP_dh_N"/>
    <property type="match status" value="1"/>
</dbReference>
<comment type="similarity">
    <text evidence="2 7">Belongs to the UDP-glucose/GDP-mannose dehydrogenase family.</text>
</comment>
<dbReference type="GO" id="GO:0051287">
    <property type="term" value="F:NAD binding"/>
    <property type="evidence" value="ECO:0007669"/>
    <property type="project" value="InterPro"/>
</dbReference>
<feature type="binding site" evidence="10">
    <location>
        <position position="263"/>
    </location>
    <ligand>
        <name>NAD(+)</name>
        <dbReference type="ChEBI" id="CHEBI:57540"/>
    </ligand>
</feature>
<dbReference type="InterPro" id="IPR008927">
    <property type="entry name" value="6-PGluconate_DH-like_C_sf"/>
</dbReference>
<proteinExistence type="inferred from homology"/>
<comment type="pathway">
    <text evidence="1">Nucleotide-sugar biosynthesis; UDP-alpha-D-glucuronate biosynthesis; UDP-alpha-D-glucuronate from UDP-alpha-D-glucose: step 1/1.</text>
</comment>
<evidence type="ECO:0000256" key="6">
    <source>
        <dbReference type="ARBA" id="ARBA00047473"/>
    </source>
</evidence>
<dbReference type="PANTHER" id="PTHR43750:SF3">
    <property type="entry name" value="UDP-GLUCOSE 6-DEHYDROGENASE TUAD"/>
    <property type="match status" value="1"/>
</dbReference>
<dbReference type="InterPro" id="IPR014026">
    <property type="entry name" value="UDP-Glc/GDP-Man_DH_dimer"/>
</dbReference>
<evidence type="ECO:0000256" key="7">
    <source>
        <dbReference type="PIRNR" id="PIRNR000124"/>
    </source>
</evidence>
<dbReference type="GO" id="GO:0003979">
    <property type="term" value="F:UDP-glucose 6-dehydrogenase activity"/>
    <property type="evidence" value="ECO:0007669"/>
    <property type="project" value="UniProtKB-EC"/>
</dbReference>
<evidence type="ECO:0000256" key="8">
    <source>
        <dbReference type="PIRSR" id="PIRSR500134-1"/>
    </source>
</evidence>
<reference evidence="12 13" key="1">
    <citation type="submission" date="2018-06" db="EMBL/GenBank/DDBJ databases">
        <title>Genomic Encyclopedia of Type Strains, Phase III (KMG-III): the genomes of soil and plant-associated and newly described type strains.</title>
        <authorList>
            <person name="Whitman W."/>
        </authorList>
    </citation>
    <scope>NUCLEOTIDE SEQUENCE [LARGE SCALE GENOMIC DNA]</scope>
    <source>
        <strain evidence="12 13">CGMCC 1.8979</strain>
    </source>
</reference>
<keyword evidence="5 7" id="KW-0520">NAD</keyword>
<evidence type="ECO:0000256" key="10">
    <source>
        <dbReference type="PIRSR" id="PIRSR500134-3"/>
    </source>
</evidence>
<feature type="binding site" evidence="9">
    <location>
        <position position="320"/>
    </location>
    <ligand>
        <name>substrate</name>
    </ligand>
</feature>
<comment type="catalytic activity">
    <reaction evidence="6 7">
        <text>UDP-alpha-D-glucose + 2 NAD(+) + H2O = UDP-alpha-D-glucuronate + 2 NADH + 3 H(+)</text>
        <dbReference type="Rhea" id="RHEA:23596"/>
        <dbReference type="ChEBI" id="CHEBI:15377"/>
        <dbReference type="ChEBI" id="CHEBI:15378"/>
        <dbReference type="ChEBI" id="CHEBI:57540"/>
        <dbReference type="ChEBI" id="CHEBI:57945"/>
        <dbReference type="ChEBI" id="CHEBI:58052"/>
        <dbReference type="ChEBI" id="CHEBI:58885"/>
        <dbReference type="EC" id="1.1.1.22"/>
    </reaction>
</comment>
<dbReference type="NCBIfam" id="TIGR03026">
    <property type="entry name" value="NDP-sugDHase"/>
    <property type="match status" value="1"/>
</dbReference>
<dbReference type="OrthoDB" id="9803238at2"/>
<protein>
    <recommendedName>
        <fullName evidence="3 7">UDP-glucose 6-dehydrogenase</fullName>
        <ecNumber evidence="3 7">1.1.1.22</ecNumber>
    </recommendedName>
</protein>
<feature type="binding site" evidence="10">
    <location>
        <position position="84"/>
    </location>
    <ligand>
        <name>NAD(+)</name>
        <dbReference type="ChEBI" id="CHEBI:57540"/>
    </ligand>
</feature>
<evidence type="ECO:0000256" key="3">
    <source>
        <dbReference type="ARBA" id="ARBA00012954"/>
    </source>
</evidence>
<feature type="binding site" evidence="10">
    <location>
        <position position="153"/>
    </location>
    <ligand>
        <name>NAD(+)</name>
        <dbReference type="ChEBI" id="CHEBI:57540"/>
    </ligand>
</feature>
<dbReference type="SUPFAM" id="SSF48179">
    <property type="entry name" value="6-phosphogluconate dehydrogenase C-terminal domain-like"/>
    <property type="match status" value="1"/>
</dbReference>
<dbReference type="EC" id="1.1.1.22" evidence="3 7"/>
<dbReference type="PIRSF" id="PIRSF000124">
    <property type="entry name" value="UDPglc_GDPman_dh"/>
    <property type="match status" value="1"/>
</dbReference>
<dbReference type="InterPro" id="IPR036220">
    <property type="entry name" value="UDP-Glc/GDP-Man_DH_C_sf"/>
</dbReference>
<evidence type="ECO:0000256" key="2">
    <source>
        <dbReference type="ARBA" id="ARBA00006601"/>
    </source>
</evidence>
<dbReference type="InterPro" id="IPR017476">
    <property type="entry name" value="UDP-Glc/GDP-Man"/>
</dbReference>
<dbReference type="EMBL" id="QLMH01000022">
    <property type="protein sequence ID" value="RAK15354.1"/>
    <property type="molecule type" value="Genomic_DNA"/>
</dbReference>
<evidence type="ECO:0000313" key="12">
    <source>
        <dbReference type="EMBL" id="RAK15354.1"/>
    </source>
</evidence>
<dbReference type="Gene3D" id="3.40.50.720">
    <property type="entry name" value="NAD(P)-binding Rossmann-like Domain"/>
    <property type="match status" value="2"/>
</dbReference>
<dbReference type="InterPro" id="IPR014027">
    <property type="entry name" value="UDP-Glc/GDP-Man_DH_C"/>
</dbReference>
<dbReference type="PIRSF" id="PIRSF500134">
    <property type="entry name" value="UDPglc_DH_bac"/>
    <property type="match status" value="1"/>
</dbReference>
<dbReference type="SUPFAM" id="SSF51735">
    <property type="entry name" value="NAD(P)-binding Rossmann-fold domains"/>
    <property type="match status" value="1"/>
</dbReference>
<dbReference type="GO" id="GO:0006065">
    <property type="term" value="P:UDP-glucuronate biosynthetic process"/>
    <property type="evidence" value="ECO:0007669"/>
    <property type="project" value="UniProtKB-UniPathway"/>
</dbReference>
<dbReference type="SUPFAM" id="SSF52413">
    <property type="entry name" value="UDP-glucose/GDP-mannose dehydrogenase C-terminal domain"/>
    <property type="match status" value="1"/>
</dbReference>
<feature type="binding site" evidence="9">
    <location>
        <begin position="249"/>
        <end position="253"/>
    </location>
    <ligand>
        <name>substrate</name>
    </ligand>
</feature>
<organism evidence="12 13">
    <name type="scientific">Paranoxybacillus vitaminiphilus</name>
    <dbReference type="NCBI Taxonomy" id="581036"/>
    <lineage>
        <taxon>Bacteria</taxon>
        <taxon>Bacillati</taxon>
        <taxon>Bacillota</taxon>
        <taxon>Bacilli</taxon>
        <taxon>Bacillales</taxon>
        <taxon>Anoxybacillaceae</taxon>
        <taxon>Paranoxybacillus</taxon>
    </lineage>
</organism>
<dbReference type="GO" id="GO:0000271">
    <property type="term" value="P:polysaccharide biosynthetic process"/>
    <property type="evidence" value="ECO:0007669"/>
    <property type="project" value="InterPro"/>
</dbReference>
<feature type="domain" description="UDP-glucose/GDP-mannose dehydrogenase C-terminal" evidence="11">
    <location>
        <begin position="313"/>
        <end position="413"/>
    </location>
</feature>
<dbReference type="Pfam" id="PF03720">
    <property type="entry name" value="UDPG_MGDP_dh_C"/>
    <property type="match status" value="1"/>
</dbReference>
<dbReference type="RefSeq" id="WP_111646419.1">
    <property type="nucleotide sequence ID" value="NZ_QLMH01000022.1"/>
</dbReference>
<evidence type="ECO:0000256" key="9">
    <source>
        <dbReference type="PIRSR" id="PIRSR500134-2"/>
    </source>
</evidence>
<feature type="binding site" evidence="9">
    <location>
        <position position="257"/>
    </location>
    <ligand>
        <name>substrate</name>
    </ligand>
</feature>
<gene>
    <name evidence="12" type="ORF">B0I26_12246</name>
</gene>
<dbReference type="InterPro" id="IPR036291">
    <property type="entry name" value="NAD(P)-bd_dom_sf"/>
</dbReference>
<comment type="caution">
    <text evidence="12">The sequence shown here is derived from an EMBL/GenBank/DDBJ whole genome shotgun (WGS) entry which is preliminary data.</text>
</comment>
<keyword evidence="13" id="KW-1185">Reference proteome</keyword>
<evidence type="ECO:0000256" key="4">
    <source>
        <dbReference type="ARBA" id="ARBA00023002"/>
    </source>
</evidence>
<dbReference type="SMART" id="SM00984">
    <property type="entry name" value="UDPG_MGDP_dh_C"/>
    <property type="match status" value="1"/>
</dbReference>
<evidence type="ECO:0000256" key="5">
    <source>
        <dbReference type="ARBA" id="ARBA00023027"/>
    </source>
</evidence>
<dbReference type="Gene3D" id="1.20.5.100">
    <property type="entry name" value="Cytochrome c1, transmembrane anchor, C-terminal"/>
    <property type="match status" value="1"/>
</dbReference>
<evidence type="ECO:0000313" key="13">
    <source>
        <dbReference type="Proteomes" id="UP000248555"/>
    </source>
</evidence>